<dbReference type="CDD" id="cd15482">
    <property type="entry name" value="Sialidase_non-viral"/>
    <property type="match status" value="1"/>
</dbReference>
<dbReference type="Pfam" id="PF02012">
    <property type="entry name" value="BNR"/>
    <property type="match status" value="1"/>
</dbReference>
<dbReference type="RefSeq" id="WP_320501753.1">
    <property type="nucleotide sequence ID" value="NZ_JAXCLX010000002.1"/>
</dbReference>
<evidence type="ECO:0000313" key="1">
    <source>
        <dbReference type="EMBL" id="MDY0873297.1"/>
    </source>
</evidence>
<dbReference type="Gene3D" id="2.130.10.10">
    <property type="entry name" value="YVTN repeat-like/Quinoprotein amine dehydrogenase"/>
    <property type="match status" value="1"/>
</dbReference>
<comment type="caution">
    <text evidence="1">The sequence shown here is derived from an EMBL/GenBank/DDBJ whole genome shotgun (WGS) entry which is preliminary data.</text>
</comment>
<dbReference type="Proteomes" id="UP001271769">
    <property type="component" value="Unassembled WGS sequence"/>
</dbReference>
<reference evidence="1 2" key="1">
    <citation type="journal article" date="2013" name="Antonie Van Leeuwenhoek">
        <title>Dongia rigui sp. nov., isolated from freshwater of a large wetland in Korea.</title>
        <authorList>
            <person name="Baik K.S."/>
            <person name="Hwang Y.M."/>
            <person name="Choi J.S."/>
            <person name="Kwon J."/>
            <person name="Seong C.N."/>
        </authorList>
    </citation>
    <scope>NUCLEOTIDE SEQUENCE [LARGE SCALE GENOMIC DNA]</scope>
    <source>
        <strain evidence="1 2">04SU4-P</strain>
    </source>
</reference>
<sequence length="358" mass="39163">MGRKLAIASRKGLIFYTADGEDWRYEGVRFRGTPISMVMQDPRDGSIYAALDYGHFGPKLQRSDDQGITWTEVATPAFPKADATDAAGALAVLNIWALEPAGSDMPGTIFAGTVPAGIFRSDDKGMSWVLNKPFMALPQRSEWGGAGNDTPALSSIAIHPGDSRRMAVSISAGGVWQTADGGKSWRNTSKGLWAAYMPPDQRENPNVQDVHQMRRSPSAPDRLYIQHHNAVFTSEDGGETWREISKAFGFAVAVHPTDPLTAWFVPGEKDEYRLPEDETLCVAKTSDGGKTFRRLTKGLPPKPAFDLVLRHALDVDRSGHRLAFASTTGNLWISSDAGEGWRLLSGNLPPVYCVRLFE</sequence>
<gene>
    <name evidence="1" type="ORF">SMD31_15250</name>
</gene>
<dbReference type="SUPFAM" id="SSF110296">
    <property type="entry name" value="Oligoxyloglucan reducing end-specific cellobiohydrolase"/>
    <property type="match status" value="1"/>
</dbReference>
<protein>
    <recommendedName>
        <fullName evidence="3">Exo-alpha-sialidase</fullName>
    </recommendedName>
</protein>
<dbReference type="PANTHER" id="PTHR43739:SF5">
    <property type="entry name" value="EXO-ALPHA-SIALIDASE"/>
    <property type="match status" value="1"/>
</dbReference>
<keyword evidence="2" id="KW-1185">Reference proteome</keyword>
<dbReference type="InterPro" id="IPR015943">
    <property type="entry name" value="WD40/YVTN_repeat-like_dom_sf"/>
</dbReference>
<evidence type="ECO:0000313" key="2">
    <source>
        <dbReference type="Proteomes" id="UP001271769"/>
    </source>
</evidence>
<name>A0ABU5E1R3_9PROT</name>
<accession>A0ABU5E1R3</accession>
<organism evidence="1 2">
    <name type="scientific">Dongia rigui</name>
    <dbReference type="NCBI Taxonomy" id="940149"/>
    <lineage>
        <taxon>Bacteria</taxon>
        <taxon>Pseudomonadati</taxon>
        <taxon>Pseudomonadota</taxon>
        <taxon>Alphaproteobacteria</taxon>
        <taxon>Rhodospirillales</taxon>
        <taxon>Dongiaceae</taxon>
        <taxon>Dongia</taxon>
    </lineage>
</organism>
<dbReference type="InterPro" id="IPR052025">
    <property type="entry name" value="Xyloglucanase_GH74"/>
</dbReference>
<dbReference type="EMBL" id="JAXCLX010000002">
    <property type="protein sequence ID" value="MDY0873297.1"/>
    <property type="molecule type" value="Genomic_DNA"/>
</dbReference>
<dbReference type="InterPro" id="IPR002860">
    <property type="entry name" value="BNR_rpt"/>
</dbReference>
<proteinExistence type="predicted"/>
<dbReference type="PANTHER" id="PTHR43739">
    <property type="entry name" value="XYLOGLUCANASE (EUROFUNG)"/>
    <property type="match status" value="1"/>
</dbReference>
<evidence type="ECO:0008006" key="3">
    <source>
        <dbReference type="Google" id="ProtNLM"/>
    </source>
</evidence>